<dbReference type="SMART" id="SM00906">
    <property type="entry name" value="Fungal_trans"/>
    <property type="match status" value="1"/>
</dbReference>
<dbReference type="OMA" id="WRRLWYI"/>
<evidence type="ECO:0000256" key="2">
    <source>
        <dbReference type="ARBA" id="ARBA00022833"/>
    </source>
</evidence>
<evidence type="ECO:0000313" key="8">
    <source>
        <dbReference type="EMBL" id="KKP03560.1"/>
    </source>
</evidence>
<dbReference type="PANTHER" id="PTHR47171">
    <property type="entry name" value="FARA-RELATED"/>
    <property type="match status" value="1"/>
</dbReference>
<dbReference type="Gene3D" id="4.10.240.10">
    <property type="entry name" value="Zn(2)-C6 fungal-type DNA-binding domain"/>
    <property type="match status" value="1"/>
</dbReference>
<dbReference type="SUPFAM" id="SSF57701">
    <property type="entry name" value="Zn2/Cys6 DNA-binding domain"/>
    <property type="match status" value="1"/>
</dbReference>
<organism evidence="8 9">
    <name type="scientific">Trichoderma harzianum</name>
    <name type="common">Hypocrea lixii</name>
    <dbReference type="NCBI Taxonomy" id="5544"/>
    <lineage>
        <taxon>Eukaryota</taxon>
        <taxon>Fungi</taxon>
        <taxon>Dikarya</taxon>
        <taxon>Ascomycota</taxon>
        <taxon>Pezizomycotina</taxon>
        <taxon>Sordariomycetes</taxon>
        <taxon>Hypocreomycetidae</taxon>
        <taxon>Hypocreales</taxon>
        <taxon>Hypocreaceae</taxon>
        <taxon>Trichoderma</taxon>
    </lineage>
</organism>
<dbReference type="PROSITE" id="PS00463">
    <property type="entry name" value="ZN2_CY6_FUNGAL_1"/>
    <property type="match status" value="1"/>
</dbReference>
<keyword evidence="4" id="KW-0238">DNA-binding</keyword>
<keyword evidence="2" id="KW-0862">Zinc</keyword>
<dbReference type="EMBL" id="JOKZ01000106">
    <property type="protein sequence ID" value="KKP03560.1"/>
    <property type="molecule type" value="Genomic_DNA"/>
</dbReference>
<keyword evidence="6" id="KW-0539">Nucleus</keyword>
<dbReference type="AlphaFoldDB" id="A0A0F9XGB6"/>
<dbReference type="SMART" id="SM00066">
    <property type="entry name" value="GAL4"/>
    <property type="match status" value="1"/>
</dbReference>
<dbReference type="InterPro" id="IPR052073">
    <property type="entry name" value="Amide_Lactam_Regulators"/>
</dbReference>
<dbReference type="GO" id="GO:0003677">
    <property type="term" value="F:DNA binding"/>
    <property type="evidence" value="ECO:0007669"/>
    <property type="project" value="UniProtKB-KW"/>
</dbReference>
<dbReference type="Pfam" id="PF04082">
    <property type="entry name" value="Fungal_trans"/>
    <property type="match status" value="1"/>
</dbReference>
<evidence type="ECO:0000256" key="4">
    <source>
        <dbReference type="ARBA" id="ARBA00023125"/>
    </source>
</evidence>
<comment type="caution">
    <text evidence="8">The sequence shown here is derived from an EMBL/GenBank/DDBJ whole genome shotgun (WGS) entry which is preliminary data.</text>
</comment>
<evidence type="ECO:0000313" key="9">
    <source>
        <dbReference type="Proteomes" id="UP000034112"/>
    </source>
</evidence>
<dbReference type="InterPro" id="IPR001138">
    <property type="entry name" value="Zn2Cys6_DnaBD"/>
</dbReference>
<dbReference type="CDD" id="cd00067">
    <property type="entry name" value="GAL4"/>
    <property type="match status" value="1"/>
</dbReference>
<protein>
    <submittedName>
        <fullName evidence="8">Fungal specific transcription factor domain-containing protein</fullName>
    </submittedName>
</protein>
<sequence>MPIMPNSSGDDPGVSTSLRITRYIKRACGDCHARKVKCDGAINGFPCRNCRLAKVHCVVPDRRKRRARVSGQSSAPGDKRLAIEVSTRRRIVTAEPGPIPAESIAHEHDEGSALPGVSHRTADAEYARQNLVEFFSQNLLEKPIQTRLTYIGSDLSTLGYLVRQQSTNQRVHHYPSSNSYAPRIAGLQGVPAPNLIPKDAFVLPPKSVSDILIGAYFEHVHGLFPIIDREEFLTQYEAPTSAPPLLLFHAICLVGSHAASTLDNTQELKSAFFRRAKALFDGRYEEDRMHMVQAALLLTWFSDGGDDVCANAWWWVGVASSSALGLGMHRDVGPSKMLERDKRTWRKIWWCLVQFDVLVSLCYGRPQTINLDDCDTPPLGAEDFDASTSEDEASFCIHHAKLCADISLLLRTHFSLKTQKSPSNWGASLQALDLKLAEWLLNLPPALRDRSQPTSVYKSMLFLTYETTLVQAHRLRLSSTGDVPSMDMLDNDRICMEAASKIILTFEEMDKLSALQNCWFCAPNALFTALVQVQTQLRSENPIISLKAQDEYASGLRILQRLSQHWLMAASVWHLFQFGPRTSDTGAAAQGVLPNIGNLSEQNLEGEGLQSIANRTAGKQKATEQETLTEEREWINFLSFEEEQPGDLHIQPNRWEESSSEWQSLYWRDSLGGLDLQQPDPPRSIP</sequence>
<dbReference type="GO" id="GO:0006351">
    <property type="term" value="P:DNA-templated transcription"/>
    <property type="evidence" value="ECO:0007669"/>
    <property type="project" value="InterPro"/>
</dbReference>
<keyword evidence="5" id="KW-0804">Transcription</keyword>
<evidence type="ECO:0000256" key="3">
    <source>
        <dbReference type="ARBA" id="ARBA00023015"/>
    </source>
</evidence>
<dbReference type="PROSITE" id="PS50048">
    <property type="entry name" value="ZN2_CY6_FUNGAL_2"/>
    <property type="match status" value="1"/>
</dbReference>
<evidence type="ECO:0000256" key="1">
    <source>
        <dbReference type="ARBA" id="ARBA00022723"/>
    </source>
</evidence>
<evidence type="ECO:0000256" key="5">
    <source>
        <dbReference type="ARBA" id="ARBA00023163"/>
    </source>
</evidence>
<reference evidence="9" key="1">
    <citation type="journal article" date="2015" name="Genome Announc.">
        <title>Draft whole-genome sequence of the biocontrol agent Trichoderma harzianum T6776.</title>
        <authorList>
            <person name="Baroncelli R."/>
            <person name="Piaggeschi G."/>
            <person name="Fiorini L."/>
            <person name="Bertolini E."/>
            <person name="Zapparata A."/>
            <person name="Pe M.E."/>
            <person name="Sarrocco S."/>
            <person name="Vannacci G."/>
        </authorList>
    </citation>
    <scope>NUCLEOTIDE SEQUENCE [LARGE SCALE GENOMIC DNA]</scope>
    <source>
        <strain evidence="9">T6776</strain>
    </source>
</reference>
<dbReference type="Proteomes" id="UP000034112">
    <property type="component" value="Unassembled WGS sequence"/>
</dbReference>
<dbReference type="InterPro" id="IPR036864">
    <property type="entry name" value="Zn2-C6_fun-type_DNA-bd_sf"/>
</dbReference>
<accession>A0A0F9XGB6</accession>
<gene>
    <name evidence="8" type="ORF">THAR02_04367</name>
</gene>
<evidence type="ECO:0000256" key="6">
    <source>
        <dbReference type="ARBA" id="ARBA00023242"/>
    </source>
</evidence>
<dbReference type="GO" id="GO:0000981">
    <property type="term" value="F:DNA-binding transcription factor activity, RNA polymerase II-specific"/>
    <property type="evidence" value="ECO:0007669"/>
    <property type="project" value="InterPro"/>
</dbReference>
<name>A0A0F9XGB6_TRIHA</name>
<feature type="domain" description="Zn(2)-C6 fungal-type" evidence="7">
    <location>
        <begin position="27"/>
        <end position="59"/>
    </location>
</feature>
<keyword evidence="1" id="KW-0479">Metal-binding</keyword>
<dbReference type="InterPro" id="IPR007219">
    <property type="entry name" value="XnlR_reg_dom"/>
</dbReference>
<dbReference type="CDD" id="cd12148">
    <property type="entry name" value="fungal_TF_MHR"/>
    <property type="match status" value="1"/>
</dbReference>
<dbReference type="OrthoDB" id="4236860at2759"/>
<dbReference type="PANTHER" id="PTHR47171:SF4">
    <property type="entry name" value="ACETAMIDASE REGULATORY PROTEIN"/>
    <property type="match status" value="1"/>
</dbReference>
<keyword evidence="3" id="KW-0805">Transcription regulation</keyword>
<dbReference type="Pfam" id="PF00172">
    <property type="entry name" value="Zn_clus"/>
    <property type="match status" value="1"/>
</dbReference>
<proteinExistence type="predicted"/>
<dbReference type="GO" id="GO:0008270">
    <property type="term" value="F:zinc ion binding"/>
    <property type="evidence" value="ECO:0007669"/>
    <property type="project" value="InterPro"/>
</dbReference>
<evidence type="ECO:0000259" key="7">
    <source>
        <dbReference type="PROSITE" id="PS50048"/>
    </source>
</evidence>